<dbReference type="Gene3D" id="3.20.20.80">
    <property type="entry name" value="Glycosidases"/>
    <property type="match status" value="1"/>
</dbReference>
<organism evidence="1 2">
    <name type="scientific">Bacillus thuringiensis</name>
    <dbReference type="NCBI Taxonomy" id="1428"/>
    <lineage>
        <taxon>Bacteria</taxon>
        <taxon>Bacillati</taxon>
        <taxon>Bacillota</taxon>
        <taxon>Bacilli</taxon>
        <taxon>Bacillales</taxon>
        <taxon>Bacillaceae</taxon>
        <taxon>Bacillus</taxon>
        <taxon>Bacillus cereus group</taxon>
    </lineage>
</organism>
<reference evidence="1 2" key="1">
    <citation type="submission" date="2016-04" db="EMBL/GenBank/DDBJ databases">
        <title>High quality genome of the nematocidal Bacillus thuringiensis MYBT18246.</title>
        <authorList>
            <person name="Hollensteiner J."/>
            <person name="Poehlein A."/>
            <person name="Sproeer C."/>
            <person name="Bunk B."/>
            <person name="Rosenstiel P."/>
            <person name="Schulenburg H."/>
            <person name="Liesegang H."/>
        </authorList>
    </citation>
    <scope>NUCLEOTIDE SEQUENCE [LARGE SCALE GENOMIC DNA]</scope>
    <source>
        <strain evidence="1 2">MYBT18246</strain>
    </source>
</reference>
<name>A0A9W3SCX8_BACTU</name>
<accession>A0A9W3SCX8</accession>
<dbReference type="Proteomes" id="UP000092743">
    <property type="component" value="Chromosome"/>
</dbReference>
<protein>
    <submittedName>
        <fullName evidence="1">Cellulase</fullName>
    </submittedName>
</protein>
<evidence type="ECO:0000313" key="2">
    <source>
        <dbReference type="Proteomes" id="UP000092743"/>
    </source>
</evidence>
<dbReference type="EMBL" id="CP015350">
    <property type="protein sequence ID" value="ANS49178.1"/>
    <property type="molecule type" value="Genomic_DNA"/>
</dbReference>
<evidence type="ECO:0000313" key="1">
    <source>
        <dbReference type="EMBL" id="ANS49178.1"/>
    </source>
</evidence>
<gene>
    <name evidence="1" type="ORF">BT246_38300</name>
</gene>
<dbReference type="AlphaFoldDB" id="A0A9W3SCX8"/>
<dbReference type="SUPFAM" id="SSF51445">
    <property type="entry name" value="(Trans)glycosidases"/>
    <property type="match status" value="1"/>
</dbReference>
<sequence>MWNKQGLEKFLKPIQQWSKKNHVPSNRIIAEEFGINRTVPGATQYMQDLIFIFNQKGWHKSFYAFREDTWTGMNYELGTGKIKWDEEGKPMRQDNSLWEVIKKDLQAHK</sequence>
<proteinExistence type="predicted"/>
<dbReference type="InterPro" id="IPR017853">
    <property type="entry name" value="GH"/>
</dbReference>